<accession>A0A6D2KFD5</accession>
<keyword evidence="2" id="KW-1185">Reference proteome</keyword>
<dbReference type="PANTHER" id="PTHR35485:SF11">
    <property type="entry name" value="DUF4005 DOMAIN-CONTAINING PROTEIN"/>
    <property type="match status" value="1"/>
</dbReference>
<dbReference type="EMBL" id="CACVBM020001451">
    <property type="protein sequence ID" value="CAA7050546.1"/>
    <property type="molecule type" value="Genomic_DNA"/>
</dbReference>
<sequence length="151" mass="16765">MDGLIPMAFRAVKKNLTRRRYECLSSSATTRESYDFVSDNIATNVDGHHRRAWSLGDFSSLSTRETKRNGPEKGCSPPREGQLVNFILGRLTAICVEGQDGGVSREHICAGLQVNTTLTSRRSNSLEEHSFLGVELKLDLVKVCLYVSAFI</sequence>
<protein>
    <submittedName>
        <fullName evidence="1">Uncharacterized protein</fullName>
    </submittedName>
</protein>
<dbReference type="OrthoDB" id="650808at2759"/>
<dbReference type="AlphaFoldDB" id="A0A6D2KFD5"/>
<proteinExistence type="predicted"/>
<dbReference type="Proteomes" id="UP000467841">
    <property type="component" value="Unassembled WGS sequence"/>
</dbReference>
<reference evidence="1" key="1">
    <citation type="submission" date="2020-01" db="EMBL/GenBank/DDBJ databases">
        <authorList>
            <person name="Mishra B."/>
        </authorList>
    </citation>
    <scope>NUCLEOTIDE SEQUENCE [LARGE SCALE GENOMIC DNA]</scope>
</reference>
<name>A0A6D2KFD5_9BRAS</name>
<organism evidence="1 2">
    <name type="scientific">Microthlaspi erraticum</name>
    <dbReference type="NCBI Taxonomy" id="1685480"/>
    <lineage>
        <taxon>Eukaryota</taxon>
        <taxon>Viridiplantae</taxon>
        <taxon>Streptophyta</taxon>
        <taxon>Embryophyta</taxon>
        <taxon>Tracheophyta</taxon>
        <taxon>Spermatophyta</taxon>
        <taxon>Magnoliopsida</taxon>
        <taxon>eudicotyledons</taxon>
        <taxon>Gunneridae</taxon>
        <taxon>Pentapetalae</taxon>
        <taxon>rosids</taxon>
        <taxon>malvids</taxon>
        <taxon>Brassicales</taxon>
        <taxon>Brassicaceae</taxon>
        <taxon>Coluteocarpeae</taxon>
        <taxon>Microthlaspi</taxon>
    </lineage>
</organism>
<evidence type="ECO:0000313" key="2">
    <source>
        <dbReference type="Proteomes" id="UP000467841"/>
    </source>
</evidence>
<dbReference type="PANTHER" id="PTHR35485">
    <property type="entry name" value="OS01G0888900 PROTEIN"/>
    <property type="match status" value="1"/>
</dbReference>
<gene>
    <name evidence="1" type="ORF">MERR_LOCUS37781</name>
</gene>
<comment type="caution">
    <text evidence="1">The sequence shown here is derived from an EMBL/GenBank/DDBJ whole genome shotgun (WGS) entry which is preliminary data.</text>
</comment>
<evidence type="ECO:0000313" key="1">
    <source>
        <dbReference type="EMBL" id="CAA7050546.1"/>
    </source>
</evidence>